<dbReference type="CDD" id="cd03357">
    <property type="entry name" value="LbH_MAT_GAT"/>
    <property type="match status" value="1"/>
</dbReference>
<evidence type="ECO:0000259" key="6">
    <source>
        <dbReference type="SMART" id="SM01266"/>
    </source>
</evidence>
<comment type="similarity">
    <text evidence="1 5">Belongs to the transferase hexapeptide repeat family.</text>
</comment>
<dbReference type="PANTHER" id="PTHR43017:SF1">
    <property type="entry name" value="ACETYLTRANSFERASE YJL218W-RELATED"/>
    <property type="match status" value="1"/>
</dbReference>
<dbReference type="EMBL" id="SWVK01000038">
    <property type="protein sequence ID" value="NFN36879.1"/>
    <property type="molecule type" value="Genomic_DNA"/>
</dbReference>
<dbReference type="SUPFAM" id="SSF51161">
    <property type="entry name" value="Trimeric LpxA-like enzymes"/>
    <property type="match status" value="1"/>
</dbReference>
<dbReference type="InterPro" id="IPR039369">
    <property type="entry name" value="LacA-like"/>
</dbReference>
<evidence type="ECO:0000313" key="9">
    <source>
        <dbReference type="Proteomes" id="UP000473681"/>
    </source>
</evidence>
<dbReference type="Pfam" id="PF00132">
    <property type="entry name" value="Hexapep"/>
    <property type="match status" value="1"/>
</dbReference>
<evidence type="ECO:0000256" key="1">
    <source>
        <dbReference type="ARBA" id="ARBA00007274"/>
    </source>
</evidence>
<comment type="caution">
    <text evidence="7">The sequence shown here is derived from an EMBL/GenBank/DDBJ whole genome shotgun (WGS) entry which is preliminary data.</text>
</comment>
<sequence length="186" mass="20470">MTEKEKMLNGDLYLALGEDLFSERQHAKEVIFEFNSLHPSEVEKRNELISKLFGYVGENFYIEPPFRCDYGYNIHWGENSYVNYNCTILDCAKVTIGKDVLIGPNVNIFTAGHPLSPSQRIAGLEYAYPIEIGDGAWIGGGTTINPGVKIGKNAVIGSGSVVTKDIPDSAVAVGNPCRVIRIIDEE</sequence>
<evidence type="ECO:0000256" key="3">
    <source>
        <dbReference type="ARBA" id="ARBA00022737"/>
    </source>
</evidence>
<dbReference type="AlphaFoldDB" id="A0A0C2NRE0"/>
<evidence type="ECO:0000313" key="10">
    <source>
        <dbReference type="Proteomes" id="UP000476820"/>
    </source>
</evidence>
<dbReference type="Pfam" id="PF12464">
    <property type="entry name" value="Mac"/>
    <property type="match status" value="1"/>
</dbReference>
<dbReference type="Proteomes" id="UP000476820">
    <property type="component" value="Unassembled WGS sequence"/>
</dbReference>
<dbReference type="OrthoDB" id="9801697at2"/>
<keyword evidence="3" id="KW-0677">Repeat</keyword>
<dbReference type="GO" id="GO:0008870">
    <property type="term" value="F:galactoside O-acetyltransferase activity"/>
    <property type="evidence" value="ECO:0007669"/>
    <property type="project" value="TreeGrafter"/>
</dbReference>
<proteinExistence type="inferred from homology"/>
<evidence type="ECO:0000256" key="2">
    <source>
        <dbReference type="ARBA" id="ARBA00022679"/>
    </source>
</evidence>
<dbReference type="EC" id="2.3.1.-" evidence="5"/>
<evidence type="ECO:0000256" key="5">
    <source>
        <dbReference type="RuleBase" id="RU367021"/>
    </source>
</evidence>
<name>A0A0C2NRE0_CLOBO</name>
<dbReference type="SMART" id="SM01266">
    <property type="entry name" value="Mac"/>
    <property type="match status" value="1"/>
</dbReference>
<dbReference type="Proteomes" id="UP000473681">
    <property type="component" value="Unassembled WGS sequence"/>
</dbReference>
<reference evidence="9 10" key="1">
    <citation type="submission" date="2019-04" db="EMBL/GenBank/DDBJ databases">
        <title>Genome sequencing of Clostridium botulinum Groups I-IV and Clostridium butyricum.</title>
        <authorList>
            <person name="Brunt J."/>
            <person name="Van Vliet A.H.M."/>
            <person name="Stringer S.C."/>
            <person name="Carter A.T."/>
            <person name="Peck M.W."/>
        </authorList>
    </citation>
    <scope>NUCLEOTIDE SEQUENCE [LARGE SCALE GENOMIC DNA]</scope>
    <source>
        <strain evidence="7 10">1605</strain>
        <strain evidence="8 9">CB-K-33E</strain>
    </source>
</reference>
<keyword evidence="4 5" id="KW-0012">Acyltransferase</keyword>
<dbReference type="FunFam" id="2.160.10.10:FF:000008">
    <property type="entry name" value="Maltose O-acetyltransferase"/>
    <property type="match status" value="1"/>
</dbReference>
<organism evidence="7 10">
    <name type="scientific">Clostridium botulinum</name>
    <dbReference type="NCBI Taxonomy" id="1491"/>
    <lineage>
        <taxon>Bacteria</taxon>
        <taxon>Bacillati</taxon>
        <taxon>Bacillota</taxon>
        <taxon>Clostridia</taxon>
        <taxon>Eubacteriales</taxon>
        <taxon>Clostridiaceae</taxon>
        <taxon>Clostridium</taxon>
    </lineage>
</organism>
<keyword evidence="2 5" id="KW-0808">Transferase</keyword>
<dbReference type="PROSITE" id="PS00101">
    <property type="entry name" value="HEXAPEP_TRANSFERASES"/>
    <property type="match status" value="1"/>
</dbReference>
<dbReference type="InterPro" id="IPR024688">
    <property type="entry name" value="Mac_dom"/>
</dbReference>
<dbReference type="PANTHER" id="PTHR43017">
    <property type="entry name" value="GALACTOSIDE O-ACETYLTRANSFERASE"/>
    <property type="match status" value="1"/>
</dbReference>
<dbReference type="RefSeq" id="WP_012450465.1">
    <property type="nucleotide sequence ID" value="NZ_CP010520.1"/>
</dbReference>
<protein>
    <recommendedName>
        <fullName evidence="5">Acetyltransferase</fullName>
        <ecNumber evidence="5">2.3.1.-</ecNumber>
    </recommendedName>
</protein>
<feature type="domain" description="Maltose/galactoside acetyltransferase" evidence="6">
    <location>
        <begin position="4"/>
        <end position="58"/>
    </location>
</feature>
<evidence type="ECO:0000313" key="7">
    <source>
        <dbReference type="EMBL" id="NFF89347.1"/>
    </source>
</evidence>
<dbReference type="EMBL" id="SWOV01000063">
    <property type="protein sequence ID" value="NFF89347.1"/>
    <property type="molecule type" value="Genomic_DNA"/>
</dbReference>
<dbReference type="Gene3D" id="2.160.10.10">
    <property type="entry name" value="Hexapeptide repeat proteins"/>
    <property type="match status" value="1"/>
</dbReference>
<dbReference type="InterPro" id="IPR018357">
    <property type="entry name" value="Hexapep_transf_CS"/>
</dbReference>
<gene>
    <name evidence="7" type="ORF">FC774_15960</name>
    <name evidence="8" type="ORF">FDB51_17575</name>
</gene>
<accession>A0A0C2NRE0</accession>
<dbReference type="InterPro" id="IPR011004">
    <property type="entry name" value="Trimer_LpxA-like_sf"/>
</dbReference>
<evidence type="ECO:0000256" key="4">
    <source>
        <dbReference type="ARBA" id="ARBA00023315"/>
    </source>
</evidence>
<evidence type="ECO:0000313" key="8">
    <source>
        <dbReference type="EMBL" id="NFN36879.1"/>
    </source>
</evidence>
<dbReference type="InterPro" id="IPR001451">
    <property type="entry name" value="Hexapep"/>
</dbReference>